<evidence type="ECO:0000256" key="2">
    <source>
        <dbReference type="ARBA" id="ARBA00012251"/>
    </source>
</evidence>
<evidence type="ECO:0000313" key="12">
    <source>
        <dbReference type="EMBL" id="CAD8080691.1"/>
    </source>
</evidence>
<evidence type="ECO:0000259" key="11">
    <source>
        <dbReference type="PROSITE" id="PS51873"/>
    </source>
</evidence>
<evidence type="ECO:0000256" key="5">
    <source>
        <dbReference type="ARBA" id="ARBA00022737"/>
    </source>
</evidence>
<dbReference type="InterPro" id="IPR044066">
    <property type="entry name" value="TRIAD_supradom"/>
</dbReference>
<evidence type="ECO:0000256" key="6">
    <source>
        <dbReference type="ARBA" id="ARBA00022771"/>
    </source>
</evidence>
<reference evidence="12" key="1">
    <citation type="submission" date="2021-01" db="EMBL/GenBank/DDBJ databases">
        <authorList>
            <consortium name="Genoscope - CEA"/>
            <person name="William W."/>
        </authorList>
    </citation>
    <scope>NUCLEOTIDE SEQUENCE</scope>
</reference>
<evidence type="ECO:0000256" key="4">
    <source>
        <dbReference type="ARBA" id="ARBA00022723"/>
    </source>
</evidence>
<evidence type="ECO:0000259" key="10">
    <source>
        <dbReference type="PROSITE" id="PS50089"/>
    </source>
</evidence>
<gene>
    <name evidence="12" type="ORF">PSON_ATCC_30995.1.T0410004</name>
</gene>
<comment type="catalytic activity">
    <reaction evidence="1">
        <text>[E2 ubiquitin-conjugating enzyme]-S-ubiquitinyl-L-cysteine + [acceptor protein]-L-lysine = [E2 ubiquitin-conjugating enzyme]-L-cysteine + [acceptor protein]-N(6)-ubiquitinyl-L-lysine.</text>
        <dbReference type="EC" id="2.3.2.31"/>
    </reaction>
</comment>
<dbReference type="EC" id="2.3.2.31" evidence="2"/>
<proteinExistence type="predicted"/>
<feature type="domain" description="RING-type" evidence="10">
    <location>
        <begin position="66"/>
        <end position="101"/>
    </location>
</feature>
<dbReference type="GO" id="GO:0008270">
    <property type="term" value="F:zinc ion binding"/>
    <property type="evidence" value="ECO:0007669"/>
    <property type="project" value="UniProtKB-KW"/>
</dbReference>
<feature type="domain" description="RING-type" evidence="11">
    <location>
        <begin position="62"/>
        <end position="225"/>
    </location>
</feature>
<evidence type="ECO:0000256" key="9">
    <source>
        <dbReference type="PROSITE-ProRule" id="PRU00175"/>
    </source>
</evidence>
<keyword evidence="8" id="KW-0862">Zinc</keyword>
<keyword evidence="5" id="KW-0677">Repeat</keyword>
<dbReference type="GO" id="GO:0016567">
    <property type="term" value="P:protein ubiquitination"/>
    <property type="evidence" value="ECO:0007669"/>
    <property type="project" value="InterPro"/>
</dbReference>
<evidence type="ECO:0000256" key="3">
    <source>
        <dbReference type="ARBA" id="ARBA00022679"/>
    </source>
</evidence>
<dbReference type="PANTHER" id="PTHR11685">
    <property type="entry name" value="RBR FAMILY RING FINGER AND IBR DOMAIN-CONTAINING"/>
    <property type="match status" value="1"/>
</dbReference>
<evidence type="ECO:0000256" key="1">
    <source>
        <dbReference type="ARBA" id="ARBA00001798"/>
    </source>
</evidence>
<evidence type="ECO:0000256" key="7">
    <source>
        <dbReference type="ARBA" id="ARBA00022786"/>
    </source>
</evidence>
<protein>
    <recommendedName>
        <fullName evidence="2">RBR-type E3 ubiquitin transferase</fullName>
        <ecNumber evidence="2">2.3.2.31</ecNumber>
    </recommendedName>
</protein>
<keyword evidence="4" id="KW-0479">Metal-binding</keyword>
<dbReference type="PROSITE" id="PS51873">
    <property type="entry name" value="TRIAD"/>
    <property type="match status" value="1"/>
</dbReference>
<dbReference type="InterPro" id="IPR002867">
    <property type="entry name" value="IBR_dom"/>
</dbReference>
<evidence type="ECO:0000256" key="8">
    <source>
        <dbReference type="ARBA" id="ARBA00022833"/>
    </source>
</evidence>
<dbReference type="InterPro" id="IPR031127">
    <property type="entry name" value="E3_UB_ligase_RBR"/>
</dbReference>
<comment type="caution">
    <text evidence="12">The sequence shown here is derived from an EMBL/GenBank/DDBJ whole genome shotgun (WGS) entry which is preliminary data.</text>
</comment>
<dbReference type="Proteomes" id="UP000692954">
    <property type="component" value="Unassembled WGS sequence"/>
</dbReference>
<sequence length="225" mass="26483">MQKQQLIENDQISSFIDIIVNDYLKHYKYQNQTPHLFLIKLDGTIQKLEIWLSHQIKNQSNEPILCSICITNKINISLSCNHQFCNDCLNMHIEEQLKYTCFPSCLYFQCNKIIPTIFYSHLEQFKNQIISSVQNNKKKCGNKKCLNLIENSKQKWFIRCQCGYLNCTLCQNGDHRPLSCAQAQKQYQHFSDLTEIKKYFSQNNYAQCPKCLVQIKKTFGCNVIK</sequence>
<dbReference type="InterPro" id="IPR001841">
    <property type="entry name" value="Znf_RING"/>
</dbReference>
<dbReference type="OrthoDB" id="1431934at2759"/>
<dbReference type="AlphaFoldDB" id="A0A8S1MQD6"/>
<keyword evidence="6 9" id="KW-0863">Zinc-finger</keyword>
<dbReference type="InterPro" id="IPR017907">
    <property type="entry name" value="Znf_RING_CS"/>
</dbReference>
<dbReference type="PROSITE" id="PS50089">
    <property type="entry name" value="ZF_RING_2"/>
    <property type="match status" value="1"/>
</dbReference>
<organism evidence="12 13">
    <name type="scientific">Paramecium sonneborni</name>
    <dbReference type="NCBI Taxonomy" id="65129"/>
    <lineage>
        <taxon>Eukaryota</taxon>
        <taxon>Sar</taxon>
        <taxon>Alveolata</taxon>
        <taxon>Ciliophora</taxon>
        <taxon>Intramacronucleata</taxon>
        <taxon>Oligohymenophorea</taxon>
        <taxon>Peniculida</taxon>
        <taxon>Parameciidae</taxon>
        <taxon>Paramecium</taxon>
    </lineage>
</organism>
<dbReference type="EMBL" id="CAJJDN010000041">
    <property type="protein sequence ID" value="CAD8080691.1"/>
    <property type="molecule type" value="Genomic_DNA"/>
</dbReference>
<dbReference type="GO" id="GO:0061630">
    <property type="term" value="F:ubiquitin protein ligase activity"/>
    <property type="evidence" value="ECO:0007669"/>
    <property type="project" value="UniProtKB-EC"/>
</dbReference>
<dbReference type="Pfam" id="PF01485">
    <property type="entry name" value="IBR"/>
    <property type="match status" value="1"/>
</dbReference>
<keyword evidence="7" id="KW-0833">Ubl conjugation pathway</keyword>
<evidence type="ECO:0000313" key="13">
    <source>
        <dbReference type="Proteomes" id="UP000692954"/>
    </source>
</evidence>
<name>A0A8S1MQD6_9CILI</name>
<keyword evidence="3" id="KW-0808">Transferase</keyword>
<accession>A0A8S1MQD6</accession>
<keyword evidence="13" id="KW-1185">Reference proteome</keyword>
<dbReference type="PROSITE" id="PS00518">
    <property type="entry name" value="ZF_RING_1"/>
    <property type="match status" value="1"/>
</dbReference>